<protein>
    <recommendedName>
        <fullName evidence="7">GYF domain-containing protein</fullName>
    </recommendedName>
</protein>
<evidence type="ECO:0008006" key="7">
    <source>
        <dbReference type="Google" id="ProtNLM"/>
    </source>
</evidence>
<evidence type="ECO:0000256" key="1">
    <source>
        <dbReference type="SAM" id="MobiDB-lite"/>
    </source>
</evidence>
<accession>A0A517QAY0</accession>
<evidence type="ECO:0000313" key="5">
    <source>
        <dbReference type="EMBL" id="QDT28778.1"/>
    </source>
</evidence>
<dbReference type="Pfam" id="PF13828">
    <property type="entry name" value="DUF4190"/>
    <property type="match status" value="1"/>
</dbReference>
<dbReference type="EMBL" id="CP037421">
    <property type="protein sequence ID" value="QDT28778.1"/>
    <property type="molecule type" value="Genomic_DNA"/>
</dbReference>
<organism evidence="5 6">
    <name type="scientific">Gimesia panareensis</name>
    <dbReference type="NCBI Taxonomy" id="2527978"/>
    <lineage>
        <taxon>Bacteria</taxon>
        <taxon>Pseudomonadati</taxon>
        <taxon>Planctomycetota</taxon>
        <taxon>Planctomycetia</taxon>
        <taxon>Planctomycetales</taxon>
        <taxon>Planctomycetaceae</taxon>
        <taxon>Gimesia</taxon>
    </lineage>
</organism>
<keyword evidence="2" id="KW-0472">Membrane</keyword>
<dbReference type="RefSeq" id="WP_145451134.1">
    <property type="nucleotide sequence ID" value="NZ_CP037421.1"/>
</dbReference>
<evidence type="ECO:0000256" key="2">
    <source>
        <dbReference type="SAM" id="Phobius"/>
    </source>
</evidence>
<evidence type="ECO:0000259" key="3">
    <source>
        <dbReference type="Pfam" id="PF13828"/>
    </source>
</evidence>
<sequence>MSDQFFIRIRGNVKGPLTAEQIRVQANRGRFGRHNEISEDGINWIRASSRPDLFPASVQPKVRKKQETETVLEFEAEDELTESPSKTDSYELQEASDTEQKNWYYSQDSERQGPVSFSKLQSMASSGALKPNDYVCQEGMDEWELGSEIPGLFATPKSEVIPVVDTVEVNNTRQSEFTRTAPMAVASLVLGLVGFNVLFLLGSILAVIFGHVALKQIKQAGGGLCGRGMAIAGLMLGYGVIFVCLIVIIILFVLMLIGVIAASS</sequence>
<keyword evidence="2" id="KW-0812">Transmembrane</keyword>
<gene>
    <name evidence="5" type="ORF">Enr10x_41240</name>
</gene>
<feature type="transmembrane region" description="Helical" evidence="2">
    <location>
        <begin position="183"/>
        <end position="209"/>
    </location>
</feature>
<evidence type="ECO:0000313" key="6">
    <source>
        <dbReference type="Proteomes" id="UP000315647"/>
    </source>
</evidence>
<dbReference type="InterPro" id="IPR025640">
    <property type="entry name" value="GYF_2"/>
</dbReference>
<dbReference type="InterPro" id="IPR025241">
    <property type="entry name" value="DUF4190"/>
</dbReference>
<dbReference type="Proteomes" id="UP000315647">
    <property type="component" value="Chromosome"/>
</dbReference>
<dbReference type="AlphaFoldDB" id="A0A517QAY0"/>
<feature type="transmembrane region" description="Helical" evidence="2">
    <location>
        <begin position="229"/>
        <end position="262"/>
    </location>
</feature>
<name>A0A517QAY0_9PLAN</name>
<dbReference type="Pfam" id="PF14237">
    <property type="entry name" value="GYF_2"/>
    <property type="match status" value="1"/>
</dbReference>
<reference evidence="5 6" key="1">
    <citation type="submission" date="2019-03" db="EMBL/GenBank/DDBJ databases">
        <title>Deep-cultivation of Planctomycetes and their phenomic and genomic characterization uncovers novel biology.</title>
        <authorList>
            <person name="Wiegand S."/>
            <person name="Jogler M."/>
            <person name="Boedeker C."/>
            <person name="Pinto D."/>
            <person name="Vollmers J."/>
            <person name="Rivas-Marin E."/>
            <person name="Kohn T."/>
            <person name="Peeters S.H."/>
            <person name="Heuer A."/>
            <person name="Rast P."/>
            <person name="Oberbeckmann S."/>
            <person name="Bunk B."/>
            <person name="Jeske O."/>
            <person name="Meyerdierks A."/>
            <person name="Storesund J.E."/>
            <person name="Kallscheuer N."/>
            <person name="Luecker S."/>
            <person name="Lage O.M."/>
            <person name="Pohl T."/>
            <person name="Merkel B.J."/>
            <person name="Hornburger P."/>
            <person name="Mueller R.-W."/>
            <person name="Bruemmer F."/>
            <person name="Labrenz M."/>
            <person name="Spormann A.M."/>
            <person name="Op den Camp H."/>
            <person name="Overmann J."/>
            <person name="Amann R."/>
            <person name="Jetten M.S.M."/>
            <person name="Mascher T."/>
            <person name="Medema M.H."/>
            <person name="Devos D.P."/>
            <person name="Kaster A.-K."/>
            <person name="Ovreas L."/>
            <person name="Rohde M."/>
            <person name="Galperin M.Y."/>
            <person name="Jogler C."/>
        </authorList>
    </citation>
    <scope>NUCLEOTIDE SEQUENCE [LARGE SCALE GENOMIC DNA]</scope>
    <source>
        <strain evidence="5 6">Enr10</strain>
    </source>
</reference>
<keyword evidence="2" id="KW-1133">Transmembrane helix</keyword>
<keyword evidence="6" id="KW-1185">Reference proteome</keyword>
<proteinExistence type="predicted"/>
<feature type="region of interest" description="Disordered" evidence="1">
    <location>
        <begin position="74"/>
        <end position="99"/>
    </location>
</feature>
<feature type="domain" description="GYF" evidence="4">
    <location>
        <begin position="103"/>
        <end position="152"/>
    </location>
</feature>
<feature type="domain" description="DUF4190" evidence="3">
    <location>
        <begin position="183"/>
        <end position="246"/>
    </location>
</feature>
<evidence type="ECO:0000259" key="4">
    <source>
        <dbReference type="Pfam" id="PF14237"/>
    </source>
</evidence>